<dbReference type="Ensembl" id="ENSLAFT00000029355.1">
    <property type="protein sequence ID" value="ENSLAFP00000024978.1"/>
    <property type="gene ID" value="ENSLAFG00000015536.3"/>
</dbReference>
<evidence type="ECO:0000313" key="2">
    <source>
        <dbReference type="Ensembl" id="ENSLAFP00000024978.1"/>
    </source>
</evidence>
<dbReference type="AlphaFoldDB" id="G3UAX0"/>
<dbReference type="Proteomes" id="UP000007646">
    <property type="component" value="Unassembled WGS sequence"/>
</dbReference>
<reference evidence="2 3" key="1">
    <citation type="submission" date="2009-06" db="EMBL/GenBank/DDBJ databases">
        <title>The Genome Sequence of Loxodonta africana (African elephant).</title>
        <authorList>
            <person name="Di Palma F."/>
            <person name="Heiman D."/>
            <person name="Young S."/>
            <person name="Johnson J."/>
            <person name="Lander E.S."/>
            <person name="Lindblad-Toh K."/>
        </authorList>
    </citation>
    <scope>NUCLEOTIDE SEQUENCE [LARGE SCALE GENOMIC DNA]</scope>
    <source>
        <strain evidence="2 3">Isolate ISIS603380</strain>
    </source>
</reference>
<keyword evidence="3" id="KW-1185">Reference proteome</keyword>
<protein>
    <submittedName>
        <fullName evidence="2">Butyrylcholinesterase</fullName>
    </submittedName>
</protein>
<feature type="domain" description="Acetylcholinesterase tetramerisation" evidence="1">
    <location>
        <begin position="29"/>
        <end position="63"/>
    </location>
</feature>
<dbReference type="InterPro" id="IPR014788">
    <property type="entry name" value="AChE_tetra"/>
</dbReference>
<sequence>MLKKKKSHCLLSDSFFIKVFQIGFTGNIDEAEREWKAGFHRWNDYMMDWKNQFNDYTSKKESCAGL</sequence>
<accession>G3UAX0</accession>
<evidence type="ECO:0000313" key="3">
    <source>
        <dbReference type="Proteomes" id="UP000007646"/>
    </source>
</evidence>
<proteinExistence type="predicted"/>
<dbReference type="Pfam" id="PF08674">
    <property type="entry name" value="AChE_tetra"/>
    <property type="match status" value="1"/>
</dbReference>
<dbReference type="HOGENOM" id="CLU_2873403_0_0_1"/>
<reference evidence="2" key="3">
    <citation type="submission" date="2025-09" db="UniProtKB">
        <authorList>
            <consortium name="Ensembl"/>
        </authorList>
    </citation>
    <scope>IDENTIFICATION</scope>
    <source>
        <strain evidence="2">Isolate ISIS603380</strain>
    </source>
</reference>
<evidence type="ECO:0000259" key="1">
    <source>
        <dbReference type="Pfam" id="PF08674"/>
    </source>
</evidence>
<name>G3UAX0_LOXAF</name>
<organism evidence="2 3">
    <name type="scientific">Loxodonta africana</name>
    <name type="common">African elephant</name>
    <dbReference type="NCBI Taxonomy" id="9785"/>
    <lineage>
        <taxon>Eukaryota</taxon>
        <taxon>Metazoa</taxon>
        <taxon>Chordata</taxon>
        <taxon>Craniata</taxon>
        <taxon>Vertebrata</taxon>
        <taxon>Euteleostomi</taxon>
        <taxon>Mammalia</taxon>
        <taxon>Eutheria</taxon>
        <taxon>Afrotheria</taxon>
        <taxon>Proboscidea</taxon>
        <taxon>Elephantidae</taxon>
        <taxon>Loxodonta</taxon>
    </lineage>
</organism>
<reference evidence="2" key="2">
    <citation type="submission" date="2025-08" db="UniProtKB">
        <authorList>
            <consortium name="Ensembl"/>
        </authorList>
    </citation>
    <scope>IDENTIFICATION</scope>
    <source>
        <strain evidence="2">Isolate ISIS603380</strain>
    </source>
</reference>
<dbReference type="GeneTree" id="ENSGT00940000157023"/>
<gene>
    <name evidence="2" type="primary">BCHE</name>
</gene>